<name>A0A6P8HFG1_ACTTE</name>
<dbReference type="OrthoDB" id="199366at2759"/>
<organism evidence="3 4">
    <name type="scientific">Actinia tenebrosa</name>
    <name type="common">Australian red waratah sea anemone</name>
    <dbReference type="NCBI Taxonomy" id="6105"/>
    <lineage>
        <taxon>Eukaryota</taxon>
        <taxon>Metazoa</taxon>
        <taxon>Cnidaria</taxon>
        <taxon>Anthozoa</taxon>
        <taxon>Hexacorallia</taxon>
        <taxon>Actiniaria</taxon>
        <taxon>Actiniidae</taxon>
        <taxon>Actinia</taxon>
    </lineage>
</organism>
<dbReference type="InParanoid" id="A0A6P8HFG1"/>
<keyword evidence="3" id="KW-1185">Reference proteome</keyword>
<proteinExistence type="predicted"/>
<dbReference type="KEGG" id="aten:116291476"/>
<evidence type="ECO:0000313" key="4">
    <source>
        <dbReference type="RefSeq" id="XP_031554506.1"/>
    </source>
</evidence>
<dbReference type="RefSeq" id="XP_031554506.1">
    <property type="nucleotide sequence ID" value="XM_031698646.1"/>
</dbReference>
<accession>A0A6P8HFG1</accession>
<gene>
    <name evidence="4" type="primary">LOC116291476</name>
</gene>
<reference evidence="4" key="1">
    <citation type="submission" date="2025-08" db="UniProtKB">
        <authorList>
            <consortium name="RefSeq"/>
        </authorList>
    </citation>
    <scope>IDENTIFICATION</scope>
    <source>
        <tissue evidence="4">Tentacle</tissue>
    </source>
</reference>
<keyword evidence="2" id="KW-1133">Transmembrane helix</keyword>
<sequence>MVFSLIARGGNWLRTAWVTQPILFVSCAMGFAGPLIVYFSPLTASAIESMKTIPEHYPYPQLQETNGGALNNDEPVYPDSP</sequence>
<evidence type="ECO:0000256" key="1">
    <source>
        <dbReference type="SAM" id="MobiDB-lite"/>
    </source>
</evidence>
<feature type="transmembrane region" description="Helical" evidence="2">
    <location>
        <begin position="22"/>
        <end position="41"/>
    </location>
</feature>
<dbReference type="AlphaFoldDB" id="A0A6P8HFG1"/>
<keyword evidence="2" id="KW-0812">Transmembrane</keyword>
<dbReference type="GeneID" id="116291476"/>
<protein>
    <submittedName>
        <fullName evidence="4">Uncharacterized protein LOC116291476</fullName>
    </submittedName>
</protein>
<dbReference type="Proteomes" id="UP000515163">
    <property type="component" value="Unplaced"/>
</dbReference>
<keyword evidence="2" id="KW-0472">Membrane</keyword>
<evidence type="ECO:0000313" key="3">
    <source>
        <dbReference type="Proteomes" id="UP000515163"/>
    </source>
</evidence>
<feature type="region of interest" description="Disordered" evidence="1">
    <location>
        <begin position="60"/>
        <end position="81"/>
    </location>
</feature>
<evidence type="ECO:0000256" key="2">
    <source>
        <dbReference type="SAM" id="Phobius"/>
    </source>
</evidence>